<dbReference type="EMBL" id="VITV01000011">
    <property type="protein sequence ID" value="TWB68362.1"/>
    <property type="molecule type" value="Genomic_DNA"/>
</dbReference>
<dbReference type="InterPro" id="IPR038765">
    <property type="entry name" value="Papain-like_cys_pep_sf"/>
</dbReference>
<dbReference type="InterPro" id="IPR052062">
    <property type="entry name" value="Murein_DD/LD_carboxypeptidase"/>
</dbReference>
<comment type="similarity">
    <text evidence="1">Belongs to the peptidase C40 family.</text>
</comment>
<dbReference type="PROSITE" id="PS51935">
    <property type="entry name" value="NLPC_P60"/>
    <property type="match status" value="1"/>
</dbReference>
<gene>
    <name evidence="7" type="ORF">FBZ87_11164</name>
</gene>
<evidence type="ECO:0000259" key="6">
    <source>
        <dbReference type="PROSITE" id="PS51935"/>
    </source>
</evidence>
<dbReference type="RefSeq" id="WP_145613150.1">
    <property type="nucleotide sequence ID" value="NZ_VITV01000011.1"/>
</dbReference>
<comment type="caution">
    <text evidence="7">The sequence shown here is derived from an EMBL/GenBank/DDBJ whole genome shotgun (WGS) entry which is preliminary data.</text>
</comment>
<evidence type="ECO:0000256" key="4">
    <source>
        <dbReference type="ARBA" id="ARBA00022801"/>
    </source>
</evidence>
<evidence type="ECO:0000256" key="1">
    <source>
        <dbReference type="ARBA" id="ARBA00007074"/>
    </source>
</evidence>
<dbReference type="AlphaFoldDB" id="A0A560JB00"/>
<keyword evidence="5" id="KW-0788">Thiol protease</keyword>
<name>A0A560JB00_9PROT</name>
<organism evidence="7 8">
    <name type="scientific">Nitrospirillum amazonense</name>
    <dbReference type="NCBI Taxonomy" id="28077"/>
    <lineage>
        <taxon>Bacteria</taxon>
        <taxon>Pseudomonadati</taxon>
        <taxon>Pseudomonadota</taxon>
        <taxon>Alphaproteobacteria</taxon>
        <taxon>Rhodospirillales</taxon>
        <taxon>Azospirillaceae</taxon>
        <taxon>Nitrospirillum</taxon>
    </lineage>
</organism>
<dbReference type="Pfam" id="PF00877">
    <property type="entry name" value="NLPC_P60"/>
    <property type="match status" value="1"/>
</dbReference>
<keyword evidence="4" id="KW-0378">Hydrolase</keyword>
<dbReference type="PANTHER" id="PTHR47360">
    <property type="entry name" value="MUREIN DD-ENDOPEPTIDASE MEPS/MUREIN LD-CARBOXYPEPTIDASE"/>
    <property type="match status" value="1"/>
</dbReference>
<evidence type="ECO:0000256" key="5">
    <source>
        <dbReference type="ARBA" id="ARBA00022807"/>
    </source>
</evidence>
<proteinExistence type="inferred from homology"/>
<dbReference type="InterPro" id="IPR000064">
    <property type="entry name" value="NLP_P60_dom"/>
</dbReference>
<dbReference type="SUPFAM" id="SSF54001">
    <property type="entry name" value="Cysteine proteinases"/>
    <property type="match status" value="1"/>
</dbReference>
<evidence type="ECO:0000256" key="2">
    <source>
        <dbReference type="ARBA" id="ARBA00022670"/>
    </source>
</evidence>
<sequence length="142" mass="15458">MSATLAIGPGDAKIATVAKSVWDQAKGKPCTWEGHTTNGFDCSGFTMYVLQQAYPSRGLTFMTANSIFSSPNFIAVTGTPEVGDLICFRKGPEIPYDHVGIVYDTTHWIGSQSSTGVALVSLDDFFWSKKPHFFIRLVKAIS</sequence>
<evidence type="ECO:0000313" key="8">
    <source>
        <dbReference type="Proteomes" id="UP000320516"/>
    </source>
</evidence>
<protein>
    <submittedName>
        <fullName evidence="7">NlpC/P60 family protein</fullName>
    </submittedName>
</protein>
<dbReference type="GO" id="GO:0006508">
    <property type="term" value="P:proteolysis"/>
    <property type="evidence" value="ECO:0007669"/>
    <property type="project" value="UniProtKB-KW"/>
</dbReference>
<dbReference type="GO" id="GO:0008234">
    <property type="term" value="F:cysteine-type peptidase activity"/>
    <property type="evidence" value="ECO:0007669"/>
    <property type="project" value="UniProtKB-KW"/>
</dbReference>
<feature type="domain" description="NlpC/P60" evidence="6">
    <location>
        <begin position="11"/>
        <end position="138"/>
    </location>
</feature>
<reference evidence="7 8" key="1">
    <citation type="submission" date="2019-06" db="EMBL/GenBank/DDBJ databases">
        <title>Genomic Encyclopedia of Type Strains, Phase IV (KMG-V): Genome sequencing to study the core and pangenomes of soil and plant-associated prokaryotes.</title>
        <authorList>
            <person name="Whitman W."/>
        </authorList>
    </citation>
    <scope>NUCLEOTIDE SEQUENCE [LARGE SCALE GENOMIC DNA]</scope>
    <source>
        <strain evidence="7 8">BR 12005</strain>
    </source>
</reference>
<dbReference type="PANTHER" id="PTHR47360:SF1">
    <property type="entry name" value="ENDOPEPTIDASE NLPC-RELATED"/>
    <property type="match status" value="1"/>
</dbReference>
<evidence type="ECO:0000313" key="7">
    <source>
        <dbReference type="EMBL" id="TWB68362.1"/>
    </source>
</evidence>
<accession>A0A560JB00</accession>
<dbReference type="Gene3D" id="3.90.1720.10">
    <property type="entry name" value="endopeptidase domain like (from Nostoc punctiforme)"/>
    <property type="match status" value="1"/>
</dbReference>
<dbReference type="Proteomes" id="UP000320516">
    <property type="component" value="Unassembled WGS sequence"/>
</dbReference>
<keyword evidence="2" id="KW-0645">Protease</keyword>
<keyword evidence="3" id="KW-0732">Signal</keyword>
<evidence type="ECO:0000256" key="3">
    <source>
        <dbReference type="ARBA" id="ARBA00022729"/>
    </source>
</evidence>